<proteinExistence type="predicted"/>
<feature type="non-terminal residue" evidence="2">
    <location>
        <position position="143"/>
    </location>
</feature>
<dbReference type="PANTHER" id="PTHR13932">
    <property type="entry name" value="COPROPORPHYRINIGEN III OXIDASE"/>
    <property type="match status" value="1"/>
</dbReference>
<dbReference type="InterPro" id="IPR013785">
    <property type="entry name" value="Aldolase_TIM"/>
</dbReference>
<dbReference type="PANTHER" id="PTHR13932:SF6">
    <property type="entry name" value="OXYGEN-INDEPENDENT COPROPORPHYRINOGEN III OXIDASE"/>
    <property type="match status" value="1"/>
</dbReference>
<dbReference type="EMBL" id="UINC01209228">
    <property type="protein sequence ID" value="SVE32159.1"/>
    <property type="molecule type" value="Genomic_DNA"/>
</dbReference>
<dbReference type="AlphaFoldDB" id="A0A383CJC1"/>
<reference evidence="2" key="1">
    <citation type="submission" date="2018-05" db="EMBL/GenBank/DDBJ databases">
        <authorList>
            <person name="Lanie J.A."/>
            <person name="Ng W.-L."/>
            <person name="Kazmierczak K.M."/>
            <person name="Andrzejewski T.M."/>
            <person name="Davidsen T.M."/>
            <person name="Wayne K.J."/>
            <person name="Tettelin H."/>
            <person name="Glass J.I."/>
            <person name="Rusch D."/>
            <person name="Podicherti R."/>
            <person name="Tsui H.-C.T."/>
            <person name="Winkler M.E."/>
        </authorList>
    </citation>
    <scope>NUCLEOTIDE SEQUENCE</scope>
</reference>
<evidence type="ECO:0000313" key="2">
    <source>
        <dbReference type="EMBL" id="SVE32159.1"/>
    </source>
</evidence>
<dbReference type="Gene3D" id="3.20.20.70">
    <property type="entry name" value="Aldolase class I"/>
    <property type="match status" value="1"/>
</dbReference>
<dbReference type="GO" id="GO:0051539">
    <property type="term" value="F:4 iron, 4 sulfur cluster binding"/>
    <property type="evidence" value="ECO:0007669"/>
    <property type="project" value="TreeGrafter"/>
</dbReference>
<organism evidence="2">
    <name type="scientific">marine metagenome</name>
    <dbReference type="NCBI Taxonomy" id="408172"/>
    <lineage>
        <taxon>unclassified sequences</taxon>
        <taxon>metagenomes</taxon>
        <taxon>ecological metagenomes</taxon>
    </lineage>
</organism>
<protein>
    <recommendedName>
        <fullName evidence="3">Radical SAM core domain-containing protein</fullName>
    </recommendedName>
</protein>
<name>A0A383CJC1_9ZZZZ</name>
<evidence type="ECO:0000256" key="1">
    <source>
        <dbReference type="ARBA" id="ARBA00023002"/>
    </source>
</evidence>
<dbReference type="InterPro" id="IPR034505">
    <property type="entry name" value="Coproporphyrinogen-III_oxidase"/>
</dbReference>
<dbReference type="GO" id="GO:0051989">
    <property type="term" value="F:coproporphyrinogen dehydrogenase activity"/>
    <property type="evidence" value="ECO:0007669"/>
    <property type="project" value="TreeGrafter"/>
</dbReference>
<dbReference type="InterPro" id="IPR058240">
    <property type="entry name" value="rSAM_sf"/>
</dbReference>
<evidence type="ECO:0008006" key="3">
    <source>
        <dbReference type="Google" id="ProtNLM"/>
    </source>
</evidence>
<dbReference type="GO" id="GO:0006782">
    <property type="term" value="P:protoporphyrinogen IX biosynthetic process"/>
    <property type="evidence" value="ECO:0007669"/>
    <property type="project" value="TreeGrafter"/>
</dbReference>
<sequence length="143" mass="17367">MKKYHHNLVYDYTEYPTKANWDYSMGDRAYRDALMDWFPKNVDQPVLFYVHTPFCEELCYFCLCSKEITNDYNKVKDYLNNYLFKEFDLLIELMETHNLNLLVEEIYMGGGSPTYYREKEFESLLDKMRSIIDFEKVKTFTVE</sequence>
<dbReference type="SUPFAM" id="SSF102114">
    <property type="entry name" value="Radical SAM enzymes"/>
    <property type="match status" value="1"/>
</dbReference>
<gene>
    <name evidence="2" type="ORF">METZ01_LOCUS485013</name>
</gene>
<keyword evidence="1" id="KW-0560">Oxidoreductase</keyword>
<dbReference type="GO" id="GO:0005737">
    <property type="term" value="C:cytoplasm"/>
    <property type="evidence" value="ECO:0007669"/>
    <property type="project" value="TreeGrafter"/>
</dbReference>
<accession>A0A383CJC1</accession>